<gene>
    <name evidence="2" type="ORF">CHUDEA1_1500</name>
    <name evidence="3" type="ORF">GY17_00001154</name>
</gene>
<dbReference type="VEuPathDB" id="CryptoDB:GY17_00001154"/>
<reference evidence="3 4" key="3">
    <citation type="submission" date="2017-10" db="EMBL/GenBank/DDBJ databases">
        <title>Consistent, comparative and evidence-based genome annotation and re-annotation for the closely-related species, Cryptosporidium parvum, C. hominis and C. tyzzeri.</title>
        <authorList>
            <person name="Baptista R.P."/>
            <person name="Li Y."/>
            <person name="Sateriale A."/>
            <person name="Striepen B."/>
            <person name="Kissinger J.C."/>
        </authorList>
    </citation>
    <scope>NUCLEOTIDE SEQUENCE [LARGE SCALE GENOMIC DNA]</scope>
    <source>
        <strain evidence="3">30976</strain>
    </source>
</reference>
<protein>
    <submittedName>
        <fullName evidence="2">Uncharacterized protein</fullName>
    </submittedName>
</protein>
<dbReference type="Proteomes" id="UP001429100">
    <property type="component" value="Unassembled WGS sequence"/>
</dbReference>
<evidence type="ECO:0000313" key="2">
    <source>
        <dbReference type="EMBL" id="CUV04092.1"/>
    </source>
</evidence>
<evidence type="ECO:0000256" key="1">
    <source>
        <dbReference type="SAM" id="MobiDB-lite"/>
    </source>
</evidence>
<dbReference type="VEuPathDB" id="CryptoDB:CHUDEA1_1500"/>
<dbReference type="AlphaFoldDB" id="A0A0S4TBT9"/>
<evidence type="ECO:0000313" key="3">
    <source>
        <dbReference type="EMBL" id="PPS97042.1"/>
    </source>
</evidence>
<sequence length="245" mass="27949">MEGGENKNHVGMNCSLDDLIRKEAPKRPNVSKSIKKNMSRGKPVMKNKKLVRSERTFISKRNNGSAQVSSGRNNASGLYRGTYKKEGKSQSLYTKRKKDFQMRTELNKNDNIPDKYCELSNLDERERIIKMIRLEHKDEDFTLQVLLDSNPIIIVNKITGVIKLNSFNCRTSSMLDVWNLLLKPLGLSLQVVNMGGDCTNWSITDGSCYMENFKDGMIVRGSGSRDTARNARFSILEQHIRQLII</sequence>
<accession>A0A0S4TBT9</accession>
<feature type="region of interest" description="Disordered" evidence="1">
    <location>
        <begin position="61"/>
        <end position="80"/>
    </location>
</feature>
<dbReference type="VEuPathDB" id="CryptoDB:ChTU502y2012_411g0075"/>
<dbReference type="OrthoDB" id="340434at2759"/>
<feature type="compositionally biased region" description="Polar residues" evidence="1">
    <location>
        <begin position="61"/>
        <end position="76"/>
    </location>
</feature>
<reference evidence="2" key="2">
    <citation type="submission" date="2015-08" db="EMBL/GenBank/DDBJ databases">
        <authorList>
            <person name="Babu N.S."/>
            <person name="Beckwith C.J."/>
            <person name="Beseler K.G."/>
            <person name="Brison A."/>
            <person name="Carone J.V."/>
            <person name="Caskin T.P."/>
            <person name="Diamond M."/>
            <person name="Durham M.E."/>
            <person name="Foxe J.M."/>
            <person name="Go M."/>
            <person name="Henderson B.A."/>
            <person name="Jones I.B."/>
            <person name="McGettigan J.A."/>
            <person name="Micheletti S.J."/>
            <person name="Nasrallah M.E."/>
            <person name="Ortiz D."/>
            <person name="Piller C.R."/>
            <person name="Privatt S.R."/>
            <person name="Schneider S.L."/>
            <person name="Sharp S."/>
            <person name="Smith T.C."/>
            <person name="Stanton J.D."/>
            <person name="Ullery H.E."/>
            <person name="Wilson R.J."/>
            <person name="Serrano M.G."/>
            <person name="Buck G."/>
            <person name="Lee V."/>
            <person name="Wang Y."/>
            <person name="Carvalho R."/>
            <person name="Voegtly L."/>
            <person name="Shi R."/>
            <person name="Duckworth R."/>
            <person name="Johnson A."/>
            <person name="Loviza R."/>
            <person name="Walstead R."/>
            <person name="Shah Z."/>
            <person name="Kiflezghi M."/>
            <person name="Wade K."/>
            <person name="Ball S.L."/>
            <person name="Bradley K.W."/>
            <person name="Asai D.J."/>
            <person name="Bowman C.A."/>
            <person name="Russell D.A."/>
            <person name="Pope W.H."/>
            <person name="Jacobs-Sera D."/>
            <person name="Hendrix R.W."/>
            <person name="Hatfull G.F."/>
        </authorList>
    </citation>
    <scope>NUCLEOTIDE SEQUENCE [LARGE SCALE GENOMIC DNA]</scope>
</reference>
<dbReference type="VEuPathDB" id="CryptoDB:Chro.10173"/>
<proteinExistence type="predicted"/>
<evidence type="ECO:0000313" key="4">
    <source>
        <dbReference type="Proteomes" id="UP001429100"/>
    </source>
</evidence>
<dbReference type="EMBL" id="LN877947">
    <property type="protein sequence ID" value="CUV04092.1"/>
    <property type="molecule type" value="Genomic_DNA"/>
</dbReference>
<dbReference type="EMBL" id="JTAI01000044">
    <property type="protein sequence ID" value="PPS97042.1"/>
    <property type="molecule type" value="Genomic_DNA"/>
</dbReference>
<keyword evidence="4" id="KW-1185">Reference proteome</keyword>
<dbReference type="Proteomes" id="UP000199752">
    <property type="component" value="Chromosome 1"/>
</dbReference>
<name>A0A0S4TBT9_CRYHO</name>
<reference evidence="3 4" key="1">
    <citation type="submission" date="2014-11" db="EMBL/GenBank/DDBJ databases">
        <title>Comparative genomic analysis of Cryptosporidium hominis reveals occurrence of genetic recombination in virulent subtypes.</title>
        <authorList>
            <person name="Guo Y."/>
            <person name="Tang K."/>
            <person name="Frace M."/>
            <person name="Li N."/>
            <person name="Roellig D.M."/>
            <person name="Sammons S."/>
            <person name="Knipe K."/>
            <person name="Rowe L."/>
            <person name="Feng Y."/>
            <person name="Xiao L."/>
        </authorList>
    </citation>
    <scope>NUCLEOTIDE SEQUENCE [LARGE SCALE GENOMIC DNA]</scope>
    <source>
        <strain evidence="3">30976</strain>
    </source>
</reference>
<organism evidence="2">
    <name type="scientific">Cryptosporidium hominis</name>
    <dbReference type="NCBI Taxonomy" id="237895"/>
    <lineage>
        <taxon>Eukaryota</taxon>
        <taxon>Sar</taxon>
        <taxon>Alveolata</taxon>
        <taxon>Apicomplexa</taxon>
        <taxon>Conoidasida</taxon>
        <taxon>Coccidia</taxon>
        <taxon>Eucoccidiorida</taxon>
        <taxon>Eimeriorina</taxon>
        <taxon>Cryptosporidiidae</taxon>
        <taxon>Cryptosporidium</taxon>
    </lineage>
</organism>